<proteinExistence type="inferred from homology"/>
<dbReference type="RefSeq" id="WP_137263240.1">
    <property type="nucleotide sequence ID" value="NZ_SZQL01000016.1"/>
</dbReference>
<dbReference type="OrthoDB" id="9788907at2"/>
<dbReference type="Pfam" id="PF02417">
    <property type="entry name" value="Chromate_transp"/>
    <property type="match status" value="2"/>
</dbReference>
<accession>A0A4U3KWY3</accession>
<name>A0A4U3KWY3_9BACT</name>
<feature type="transmembrane region" description="Helical" evidence="7">
    <location>
        <begin position="87"/>
        <end position="109"/>
    </location>
</feature>
<comment type="subcellular location">
    <subcellularLocation>
        <location evidence="1">Cell membrane</location>
        <topology evidence="1">Multi-pass membrane protein</topology>
    </subcellularLocation>
</comment>
<evidence type="ECO:0000256" key="1">
    <source>
        <dbReference type="ARBA" id="ARBA00004651"/>
    </source>
</evidence>
<keyword evidence="4 7" id="KW-0812">Transmembrane</keyword>
<dbReference type="NCBIfam" id="TIGR00937">
    <property type="entry name" value="2A51"/>
    <property type="match status" value="1"/>
</dbReference>
<keyword evidence="3" id="KW-1003">Cell membrane</keyword>
<protein>
    <submittedName>
        <fullName evidence="8">Chromate efflux transporter</fullName>
    </submittedName>
</protein>
<feature type="transmembrane region" description="Helical" evidence="7">
    <location>
        <begin position="121"/>
        <end position="140"/>
    </location>
</feature>
<feature type="transmembrane region" description="Helical" evidence="7">
    <location>
        <begin position="214"/>
        <end position="236"/>
    </location>
</feature>
<dbReference type="GO" id="GO:0005886">
    <property type="term" value="C:plasma membrane"/>
    <property type="evidence" value="ECO:0007669"/>
    <property type="project" value="UniProtKB-SubCell"/>
</dbReference>
<keyword evidence="6 7" id="KW-0472">Membrane</keyword>
<dbReference type="PIRSF" id="PIRSF004810">
    <property type="entry name" value="ChrA"/>
    <property type="match status" value="1"/>
</dbReference>
<reference evidence="8 9" key="1">
    <citation type="submission" date="2019-05" db="EMBL/GenBank/DDBJ databases">
        <title>Panacibacter sp. strain 17mud1-8 Genome sequencing and assembly.</title>
        <authorList>
            <person name="Chhetri G."/>
        </authorList>
    </citation>
    <scope>NUCLEOTIDE SEQUENCE [LARGE SCALE GENOMIC DNA]</scope>
    <source>
        <strain evidence="8 9">17mud1-8</strain>
    </source>
</reference>
<dbReference type="InterPro" id="IPR003370">
    <property type="entry name" value="Chromate_transpt"/>
</dbReference>
<keyword evidence="5 7" id="KW-1133">Transmembrane helix</keyword>
<evidence type="ECO:0000256" key="2">
    <source>
        <dbReference type="ARBA" id="ARBA00005262"/>
    </source>
</evidence>
<comment type="caution">
    <text evidence="8">The sequence shown here is derived from an EMBL/GenBank/DDBJ whole genome shotgun (WGS) entry which is preliminary data.</text>
</comment>
<dbReference type="GO" id="GO:0015109">
    <property type="term" value="F:chromate transmembrane transporter activity"/>
    <property type="evidence" value="ECO:0007669"/>
    <property type="project" value="InterPro"/>
</dbReference>
<dbReference type="Proteomes" id="UP000305848">
    <property type="component" value="Unassembled WGS sequence"/>
</dbReference>
<dbReference type="AlphaFoldDB" id="A0A4U3KWY3"/>
<evidence type="ECO:0000313" key="9">
    <source>
        <dbReference type="Proteomes" id="UP000305848"/>
    </source>
</evidence>
<gene>
    <name evidence="8" type="primary">chrA</name>
    <name evidence="8" type="ORF">FC093_18205</name>
</gene>
<evidence type="ECO:0000256" key="7">
    <source>
        <dbReference type="SAM" id="Phobius"/>
    </source>
</evidence>
<evidence type="ECO:0000313" key="8">
    <source>
        <dbReference type="EMBL" id="TKK66184.1"/>
    </source>
</evidence>
<sequence length="381" mass="41408">MEKVKKQVTNRNSLSEIAKLFLKLGIIGFGGPAVHIALMQEEVVRKRAWMTEEHFLDLMGATNLIPGPNSTEMTMHIGHEQAGWRGLIVAGCCFIIPAVIITAFFAWLYQQYGQLPQVQPFIYGIKPAIIAVVLSLMIGLGRKALKNVELGIIGILAAVAVLAGFNEIYVLFGSGFLGMIMYLLKNSSKTANGIFPFVLLQISNTNTSLSDIKLFLTFLKIGSILYGSGYVLFAFLDAELVDKGLLTKQQLVDAIAVGQFTPGPVFSSATFIGWQIGGAAGAVAATIGIFLPSFLFVALLNPMIPQLRKSKIMSAFLDTVNVVSIAIILSVIVEIGKLTLLDWRTILIALFSFIVTFFYKRLNTAFVILGGAVFGYILSLI</sequence>
<dbReference type="PANTHER" id="PTHR33567">
    <property type="entry name" value="CHROMATE ION TRANSPORTER (EUROFUNG)"/>
    <property type="match status" value="1"/>
</dbReference>
<dbReference type="EMBL" id="SZQL01000016">
    <property type="protein sequence ID" value="TKK66184.1"/>
    <property type="molecule type" value="Genomic_DNA"/>
</dbReference>
<feature type="transmembrane region" description="Helical" evidence="7">
    <location>
        <begin position="341"/>
        <end position="359"/>
    </location>
</feature>
<feature type="transmembrane region" description="Helical" evidence="7">
    <location>
        <begin position="312"/>
        <end position="335"/>
    </location>
</feature>
<organism evidence="8 9">
    <name type="scientific">Ilyomonas limi</name>
    <dbReference type="NCBI Taxonomy" id="2575867"/>
    <lineage>
        <taxon>Bacteria</taxon>
        <taxon>Pseudomonadati</taxon>
        <taxon>Bacteroidota</taxon>
        <taxon>Chitinophagia</taxon>
        <taxon>Chitinophagales</taxon>
        <taxon>Chitinophagaceae</taxon>
        <taxon>Ilyomonas</taxon>
    </lineage>
</organism>
<feature type="transmembrane region" description="Helical" evidence="7">
    <location>
        <begin position="20"/>
        <end position="38"/>
    </location>
</feature>
<keyword evidence="9" id="KW-1185">Reference proteome</keyword>
<evidence type="ECO:0000256" key="4">
    <source>
        <dbReference type="ARBA" id="ARBA00022692"/>
    </source>
</evidence>
<evidence type="ECO:0000256" key="3">
    <source>
        <dbReference type="ARBA" id="ARBA00022475"/>
    </source>
</evidence>
<dbReference type="PANTHER" id="PTHR33567:SF3">
    <property type="entry name" value="CHROMATE ION TRANSPORTER (EUROFUNG)"/>
    <property type="match status" value="1"/>
</dbReference>
<feature type="transmembrane region" description="Helical" evidence="7">
    <location>
        <begin position="152"/>
        <end position="184"/>
    </location>
</feature>
<feature type="transmembrane region" description="Helical" evidence="7">
    <location>
        <begin position="272"/>
        <end position="300"/>
    </location>
</feature>
<feature type="transmembrane region" description="Helical" evidence="7">
    <location>
        <begin position="364"/>
        <end position="380"/>
    </location>
</feature>
<comment type="similarity">
    <text evidence="2">Belongs to the chromate ion transporter (CHR) (TC 2.A.51) family.</text>
</comment>
<evidence type="ECO:0000256" key="6">
    <source>
        <dbReference type="ARBA" id="ARBA00023136"/>
    </source>
</evidence>
<evidence type="ECO:0000256" key="5">
    <source>
        <dbReference type="ARBA" id="ARBA00022989"/>
    </source>
</evidence>
<dbReference type="InterPro" id="IPR014047">
    <property type="entry name" value="Chr_Tranpt_l_chain"/>
</dbReference>